<feature type="transmembrane region" description="Helical" evidence="8">
    <location>
        <begin position="100"/>
        <end position="118"/>
    </location>
</feature>
<reference evidence="9" key="2">
    <citation type="submission" date="2025-05" db="UniProtKB">
        <authorList>
            <consortium name="EnsemblMetazoa"/>
        </authorList>
    </citation>
    <scope>IDENTIFICATION</scope>
    <source>
        <strain evidence="9">Foshan</strain>
    </source>
</reference>
<keyword evidence="10" id="KW-1185">Reference proteome</keyword>
<keyword evidence="2 8" id="KW-1003">Cell membrane</keyword>
<dbReference type="GeneID" id="109427062"/>
<dbReference type="RefSeq" id="XP_062712924.1">
    <property type="nucleotide sequence ID" value="XM_062856940.1"/>
</dbReference>
<evidence type="ECO:0000256" key="8">
    <source>
        <dbReference type="RuleBase" id="RU363108"/>
    </source>
</evidence>
<feature type="transmembrane region" description="Helical" evidence="8">
    <location>
        <begin position="311"/>
        <end position="334"/>
    </location>
</feature>
<keyword evidence="5 8" id="KW-0472">Membrane</keyword>
<evidence type="ECO:0000256" key="5">
    <source>
        <dbReference type="ARBA" id="ARBA00023136"/>
    </source>
</evidence>
<evidence type="ECO:0000256" key="4">
    <source>
        <dbReference type="ARBA" id="ARBA00022989"/>
    </source>
</evidence>
<feature type="transmembrane region" description="Helical" evidence="8">
    <location>
        <begin position="59"/>
        <end position="80"/>
    </location>
</feature>
<evidence type="ECO:0000256" key="2">
    <source>
        <dbReference type="ARBA" id="ARBA00022475"/>
    </source>
</evidence>
<feature type="transmembrane region" description="Helical" evidence="8">
    <location>
        <begin position="155"/>
        <end position="176"/>
    </location>
</feature>
<evidence type="ECO:0000256" key="1">
    <source>
        <dbReference type="ARBA" id="ARBA00004651"/>
    </source>
</evidence>
<dbReference type="Proteomes" id="UP000069940">
    <property type="component" value="Unassembled WGS sequence"/>
</dbReference>
<comment type="subcellular location">
    <subcellularLocation>
        <location evidence="1 8">Cell membrane</location>
        <topology evidence="1 8">Multi-pass membrane protein</topology>
    </subcellularLocation>
</comment>
<reference evidence="10" key="1">
    <citation type="journal article" date="2015" name="Proc. Natl. Acad. Sci. U.S.A.">
        <title>Genome sequence of the Asian Tiger mosquito, Aedes albopictus, reveals insights into its biology, genetics, and evolution.</title>
        <authorList>
            <person name="Chen X.G."/>
            <person name="Jiang X."/>
            <person name="Gu J."/>
            <person name="Xu M."/>
            <person name="Wu Y."/>
            <person name="Deng Y."/>
            <person name="Zhang C."/>
            <person name="Bonizzoni M."/>
            <person name="Dermauw W."/>
            <person name="Vontas J."/>
            <person name="Armbruster P."/>
            <person name="Huang X."/>
            <person name="Yang Y."/>
            <person name="Zhang H."/>
            <person name="He W."/>
            <person name="Peng H."/>
            <person name="Liu Y."/>
            <person name="Wu K."/>
            <person name="Chen J."/>
            <person name="Lirakis M."/>
            <person name="Topalis P."/>
            <person name="Van Leeuwen T."/>
            <person name="Hall A.B."/>
            <person name="Jiang X."/>
            <person name="Thorpe C."/>
            <person name="Mueller R.L."/>
            <person name="Sun C."/>
            <person name="Waterhouse R.M."/>
            <person name="Yan G."/>
            <person name="Tu Z.J."/>
            <person name="Fang X."/>
            <person name="James A.A."/>
        </authorList>
    </citation>
    <scope>NUCLEOTIDE SEQUENCE [LARGE SCALE GENOMIC DNA]</scope>
    <source>
        <strain evidence="10">Foshan</strain>
    </source>
</reference>
<keyword evidence="7 8" id="KW-0807">Transducer</keyword>
<dbReference type="PANTHER" id="PTHR21143:SF104">
    <property type="entry name" value="GUSTATORY RECEPTOR 8A-RELATED"/>
    <property type="match status" value="1"/>
</dbReference>
<keyword evidence="6 8" id="KW-0675">Receptor</keyword>
<keyword evidence="4 8" id="KW-1133">Transmembrane helix</keyword>
<comment type="function">
    <text evidence="8">Gustatory receptor which mediates acceptance or avoidance behavior, depending on its substrates.</text>
</comment>
<dbReference type="InterPro" id="IPR013604">
    <property type="entry name" value="7TM_chemorcpt"/>
</dbReference>
<evidence type="ECO:0000256" key="6">
    <source>
        <dbReference type="ARBA" id="ARBA00023170"/>
    </source>
</evidence>
<keyword evidence="3 8" id="KW-0812">Transmembrane</keyword>
<evidence type="ECO:0000256" key="7">
    <source>
        <dbReference type="ARBA" id="ARBA00023224"/>
    </source>
</evidence>
<proteinExistence type="inferred from homology"/>
<feature type="transmembrane region" description="Helical" evidence="8">
    <location>
        <begin position="282"/>
        <end position="305"/>
    </location>
</feature>
<organism evidence="9 10">
    <name type="scientific">Aedes albopictus</name>
    <name type="common">Asian tiger mosquito</name>
    <name type="synonym">Stegomyia albopicta</name>
    <dbReference type="NCBI Taxonomy" id="7160"/>
    <lineage>
        <taxon>Eukaryota</taxon>
        <taxon>Metazoa</taxon>
        <taxon>Ecdysozoa</taxon>
        <taxon>Arthropoda</taxon>
        <taxon>Hexapoda</taxon>
        <taxon>Insecta</taxon>
        <taxon>Pterygota</taxon>
        <taxon>Neoptera</taxon>
        <taxon>Endopterygota</taxon>
        <taxon>Diptera</taxon>
        <taxon>Nematocera</taxon>
        <taxon>Culicoidea</taxon>
        <taxon>Culicidae</taxon>
        <taxon>Culicinae</taxon>
        <taxon>Aedini</taxon>
        <taxon>Aedes</taxon>
        <taxon>Stegomyia</taxon>
    </lineage>
</organism>
<evidence type="ECO:0000256" key="3">
    <source>
        <dbReference type="ARBA" id="ARBA00022692"/>
    </source>
</evidence>
<sequence>MKCGGKSGSSWKFSAWKAQTPPTAQSCYDRLNFVCKFFGIVPAFSVSPNRADKKWIFQVLNHLIMIASMILYIWITQLTIMETVIQKTKSVIMGRIMESIHSHYGLLILVAMLVGQHLHGKSSKIPALLHLTDCQLKRYGNTVDLNSFYRFMNSCLALSNVMSLVLCSIGFMVLEWKEKLPVPVKQAMIISQYVQISYAVMCLHATLTVATISIRFRALNRLLRMYFPTTPSCGGFLTTTTHTETVICNEKEQLAVLKQIKILHDKLNDVVELVNYCFSVQITFCVGLCFVIGVVCSFGLFRAFIYRNELFYMGVLNFVWYMYYLFFVLFFIAVGSKITREGKRIGVLVHKAINCATSSAVINELNIFSQQLLHRSPVITCGLFVYDWTLLYTMIGATATYLIILIQFDVSFPNLVNVNGTNTATSGV</sequence>
<dbReference type="EnsemblMetazoa" id="AALFPA23_022558.R33470">
    <property type="protein sequence ID" value="AALFPA23_022558.P33470"/>
    <property type="gene ID" value="AALFPA23_022558"/>
</dbReference>
<feature type="transmembrane region" description="Helical" evidence="8">
    <location>
        <begin position="196"/>
        <end position="216"/>
    </location>
</feature>
<dbReference type="Pfam" id="PF08395">
    <property type="entry name" value="7tm_7"/>
    <property type="match status" value="1"/>
</dbReference>
<evidence type="ECO:0000313" key="10">
    <source>
        <dbReference type="Proteomes" id="UP000069940"/>
    </source>
</evidence>
<dbReference type="PANTHER" id="PTHR21143">
    <property type="entry name" value="INVERTEBRATE GUSTATORY RECEPTOR"/>
    <property type="match status" value="1"/>
</dbReference>
<comment type="similarity">
    <text evidence="8">Belongs to the insect chemoreceptor superfamily. Gustatory receptor (GR) family.</text>
</comment>
<protein>
    <recommendedName>
        <fullName evidence="8">Gustatory receptor</fullName>
    </recommendedName>
</protein>
<name>A0ABM1ZXJ8_AEDAL</name>
<accession>A0ABM1ZXJ8</accession>
<feature type="transmembrane region" description="Helical" evidence="8">
    <location>
        <begin position="383"/>
        <end position="408"/>
    </location>
</feature>
<evidence type="ECO:0000313" key="9">
    <source>
        <dbReference type="EnsemblMetazoa" id="AALFPA23_022558.P33470"/>
    </source>
</evidence>